<dbReference type="GO" id="GO:0016301">
    <property type="term" value="F:kinase activity"/>
    <property type="evidence" value="ECO:0007669"/>
    <property type="project" value="InterPro"/>
</dbReference>
<dbReference type="InterPro" id="IPR016064">
    <property type="entry name" value="NAD/diacylglycerol_kinase_sf"/>
</dbReference>
<organism evidence="2 3">
    <name type="scientific">candidate division Kazan bacterium RIFCSPLOWO2_01_FULL_45_19</name>
    <dbReference type="NCBI Taxonomy" id="1798538"/>
    <lineage>
        <taxon>Bacteria</taxon>
        <taxon>Bacteria division Kazan-3B-28</taxon>
    </lineage>
</organism>
<dbReference type="InterPro" id="IPR001206">
    <property type="entry name" value="Diacylglycerol_kinase_cat_dom"/>
</dbReference>
<dbReference type="PROSITE" id="PS50146">
    <property type="entry name" value="DAGK"/>
    <property type="match status" value="1"/>
</dbReference>
<evidence type="ECO:0000313" key="2">
    <source>
        <dbReference type="EMBL" id="OGB73432.1"/>
    </source>
</evidence>
<feature type="domain" description="DAGKc" evidence="1">
    <location>
        <begin position="1"/>
        <end position="126"/>
    </location>
</feature>
<comment type="caution">
    <text evidence="2">The sequence shown here is derived from an EMBL/GenBank/DDBJ whole genome shotgun (WGS) entry which is preliminary data.</text>
</comment>
<protein>
    <recommendedName>
        <fullName evidence="1">DAGKc domain-containing protein</fullName>
    </recommendedName>
</protein>
<evidence type="ECO:0000259" key="1">
    <source>
        <dbReference type="PROSITE" id="PS50146"/>
    </source>
</evidence>
<proteinExistence type="predicted"/>
<accession>A0A1F4NRB9</accession>
<reference evidence="2 3" key="1">
    <citation type="journal article" date="2016" name="Nat. Commun.">
        <title>Thousands of microbial genomes shed light on interconnected biogeochemical processes in an aquifer system.</title>
        <authorList>
            <person name="Anantharaman K."/>
            <person name="Brown C.T."/>
            <person name="Hug L.A."/>
            <person name="Sharon I."/>
            <person name="Castelle C.J."/>
            <person name="Probst A.J."/>
            <person name="Thomas B.C."/>
            <person name="Singh A."/>
            <person name="Wilkins M.J."/>
            <person name="Karaoz U."/>
            <person name="Brodie E.L."/>
            <person name="Williams K.H."/>
            <person name="Hubbard S.S."/>
            <person name="Banfield J.F."/>
        </authorList>
    </citation>
    <scope>NUCLEOTIDE SEQUENCE [LARGE SCALE GENOMIC DNA]</scope>
</reference>
<name>A0A1F4NRB9_UNCK3</name>
<gene>
    <name evidence="2" type="ORF">A3K51_01015</name>
</gene>
<evidence type="ECO:0000313" key="3">
    <source>
        <dbReference type="Proteomes" id="UP000178085"/>
    </source>
</evidence>
<dbReference type="Gene3D" id="3.40.50.10330">
    <property type="entry name" value="Probable inorganic polyphosphate/atp-NAD kinase, domain 1"/>
    <property type="match status" value="1"/>
</dbReference>
<dbReference type="InterPro" id="IPR017438">
    <property type="entry name" value="ATP-NAD_kinase_N"/>
</dbReference>
<dbReference type="AlphaFoldDB" id="A0A1F4NRB9"/>
<dbReference type="EMBL" id="METD01000001">
    <property type="protein sequence ID" value="OGB73432.1"/>
    <property type="molecule type" value="Genomic_DNA"/>
</dbReference>
<dbReference type="Pfam" id="PF00781">
    <property type="entry name" value="DAGK_cat"/>
    <property type="match status" value="1"/>
</dbReference>
<dbReference type="SUPFAM" id="SSF111331">
    <property type="entry name" value="NAD kinase/diacylglycerol kinase-like"/>
    <property type="match status" value="1"/>
</dbReference>
<sequence length="267" mass="29480">MYLFLINPEAGHKRFFRIEKQMKKLLDRQAVKYRFVMIDNLANVPDIIQTNLRSSDQGVVAVGGNATVNAVINSLVGQDIPVGIIPMSRTNHLADSLGLKGLPTAIKALADYDLRLERLGKIGQHYFVGEAEVATRSNLLTQYLRKTNPWLKFLGLSRTTLPTEVGTKATIALDDDVLVRSKTHRLQVKLNGEHGDKKLKLTLFASPDPTEISILHSNSIAIEGETKMPVIIGNETVAHTPVEIKGLAKYIRLIVPKDNQLTASKTA</sequence>
<dbReference type="Proteomes" id="UP000178085">
    <property type="component" value="Unassembled WGS sequence"/>
</dbReference>